<feature type="transmembrane region" description="Helical" evidence="7">
    <location>
        <begin position="301"/>
        <end position="319"/>
    </location>
</feature>
<feature type="transmembrane region" description="Helical" evidence="7">
    <location>
        <begin position="260"/>
        <end position="281"/>
    </location>
</feature>
<dbReference type="AlphaFoldDB" id="A0A2T0FN91"/>
<protein>
    <submittedName>
        <fullName evidence="8">Uncharacterized protein</fullName>
    </submittedName>
</protein>
<evidence type="ECO:0000313" key="9">
    <source>
        <dbReference type="Proteomes" id="UP000238350"/>
    </source>
</evidence>
<feature type="transmembrane region" description="Helical" evidence="7">
    <location>
        <begin position="137"/>
        <end position="157"/>
    </location>
</feature>
<keyword evidence="9" id="KW-1185">Reference proteome</keyword>
<comment type="similarity">
    <text evidence="2">Belongs to the nonaspanin (TM9SF) (TC 9.A.2) family.</text>
</comment>
<feature type="transmembrane region" description="Helical" evidence="7">
    <location>
        <begin position="77"/>
        <end position="97"/>
    </location>
</feature>
<feature type="transmembrane region" description="Helical" evidence="7">
    <location>
        <begin position="331"/>
        <end position="352"/>
    </location>
</feature>
<organism evidence="8 9">
    <name type="scientific">Wickerhamiella sorbophila</name>
    <dbReference type="NCBI Taxonomy" id="45607"/>
    <lineage>
        <taxon>Eukaryota</taxon>
        <taxon>Fungi</taxon>
        <taxon>Dikarya</taxon>
        <taxon>Ascomycota</taxon>
        <taxon>Saccharomycotina</taxon>
        <taxon>Dipodascomycetes</taxon>
        <taxon>Dipodascales</taxon>
        <taxon>Trichomonascaceae</taxon>
        <taxon>Wickerhamiella</taxon>
    </lineage>
</organism>
<evidence type="ECO:0000256" key="7">
    <source>
        <dbReference type="SAM" id="Phobius"/>
    </source>
</evidence>
<feature type="transmembrane region" description="Helical" evidence="7">
    <location>
        <begin position="230"/>
        <end position="253"/>
    </location>
</feature>
<evidence type="ECO:0000313" key="8">
    <source>
        <dbReference type="EMBL" id="PRT56456.1"/>
    </source>
</evidence>
<proteinExistence type="inferred from homology"/>
<evidence type="ECO:0000256" key="2">
    <source>
        <dbReference type="ARBA" id="ARBA00005227"/>
    </source>
</evidence>
<feature type="transmembrane region" description="Helical" evidence="7">
    <location>
        <begin position="109"/>
        <end position="131"/>
    </location>
</feature>
<evidence type="ECO:0000256" key="6">
    <source>
        <dbReference type="ARBA" id="ARBA00023136"/>
    </source>
</evidence>
<dbReference type="GO" id="GO:0016020">
    <property type="term" value="C:membrane"/>
    <property type="evidence" value="ECO:0007669"/>
    <property type="project" value="UniProtKB-SubCell"/>
</dbReference>
<dbReference type="EMBL" id="NDIQ01000022">
    <property type="protein sequence ID" value="PRT56456.1"/>
    <property type="molecule type" value="Genomic_DNA"/>
</dbReference>
<comment type="caution">
    <text evidence="8">The sequence shown here is derived from an EMBL/GenBank/DDBJ whole genome shotgun (WGS) entry which is preliminary data.</text>
</comment>
<dbReference type="InterPro" id="IPR004240">
    <property type="entry name" value="EMP70"/>
</dbReference>
<evidence type="ECO:0000256" key="1">
    <source>
        <dbReference type="ARBA" id="ARBA00004141"/>
    </source>
</evidence>
<dbReference type="GeneID" id="36517824"/>
<feature type="transmembrane region" description="Helical" evidence="7">
    <location>
        <begin position="178"/>
        <end position="204"/>
    </location>
</feature>
<evidence type="ECO:0000256" key="3">
    <source>
        <dbReference type="ARBA" id="ARBA00022692"/>
    </source>
</evidence>
<feature type="transmembrane region" description="Helical" evidence="7">
    <location>
        <begin position="16"/>
        <end position="41"/>
    </location>
</feature>
<dbReference type="Pfam" id="PF02990">
    <property type="entry name" value="EMP70"/>
    <property type="match status" value="1"/>
</dbReference>
<keyword evidence="3 7" id="KW-0812">Transmembrane</keyword>
<sequence>MLAPRQDSVDMVEPSMLVLVLSLLIELGMIGSLLFTLYYTVHYRSGLQEPDKVHRIWSRISEIRLQPIPKPLLFSSIISYGSNSVFTIVLAFLPVLLNFHFASHGMISVLFLLIITVGSCALAIVTYLVGGGSNWKTAVWGSSGLHLAMYFYYIFFADAVSQVLEESHRKNIPMTKNAAIVTLYVVIPICTVAMQFLLSCWVAYLNMPSTARKIYNNTVVPNWVKLDRSIMIATVPLFVVHLAGLLIQSFVGYGFYLSRVVYYLATLMMLAVSGLVSIISVNRALLANEFEWQWRAFLTPAIPLGCMDVVLALILTILGKNESFFLSLLQCIRLFFGYGTCGALAAYVYLLVAEKYAQTYVDEDVAAQTDLLGEFADDDDNEELEV</sequence>
<accession>A0A2T0FN91</accession>
<evidence type="ECO:0000256" key="5">
    <source>
        <dbReference type="ARBA" id="ARBA00022989"/>
    </source>
</evidence>
<comment type="subcellular location">
    <subcellularLocation>
        <location evidence="1">Membrane</location>
        <topology evidence="1">Multi-pass membrane protein</topology>
    </subcellularLocation>
</comment>
<reference evidence="8 9" key="1">
    <citation type="submission" date="2017-04" db="EMBL/GenBank/DDBJ databases">
        <title>Genome sequencing of [Candida] sorbophila.</title>
        <authorList>
            <person name="Ahn J.O."/>
        </authorList>
    </citation>
    <scope>NUCLEOTIDE SEQUENCE [LARGE SCALE GENOMIC DNA]</scope>
    <source>
        <strain evidence="8 9">DS02</strain>
    </source>
</reference>
<dbReference type="Proteomes" id="UP000238350">
    <property type="component" value="Unassembled WGS sequence"/>
</dbReference>
<name>A0A2T0FN91_9ASCO</name>
<keyword evidence="6 7" id="KW-0472">Membrane</keyword>
<keyword evidence="4" id="KW-0732">Signal</keyword>
<gene>
    <name evidence="8" type="ORF">B9G98_04076</name>
</gene>
<dbReference type="RefSeq" id="XP_024666401.1">
    <property type="nucleotide sequence ID" value="XM_024810633.1"/>
</dbReference>
<evidence type="ECO:0000256" key="4">
    <source>
        <dbReference type="ARBA" id="ARBA00022729"/>
    </source>
</evidence>
<keyword evidence="5 7" id="KW-1133">Transmembrane helix</keyword>